<evidence type="ECO:0000256" key="4">
    <source>
        <dbReference type="ARBA" id="ARBA00022771"/>
    </source>
</evidence>
<dbReference type="STRING" id="796925.A0A137NZ64"/>
<dbReference type="GO" id="GO:0005694">
    <property type="term" value="C:chromosome"/>
    <property type="evidence" value="ECO:0007669"/>
    <property type="project" value="UniProtKB-ARBA"/>
</dbReference>
<accession>A0A137NZ64</accession>
<dbReference type="GO" id="GO:0000981">
    <property type="term" value="F:DNA-binding transcription factor activity, RNA polymerase II-specific"/>
    <property type="evidence" value="ECO:0007669"/>
    <property type="project" value="TreeGrafter"/>
</dbReference>
<proteinExistence type="predicted"/>
<dbReference type="GO" id="GO:0005634">
    <property type="term" value="C:nucleus"/>
    <property type="evidence" value="ECO:0007669"/>
    <property type="project" value="UniProtKB-SubCell"/>
</dbReference>
<evidence type="ECO:0000313" key="10">
    <source>
        <dbReference type="EMBL" id="KXN68022.1"/>
    </source>
</evidence>
<keyword evidence="2" id="KW-0479">Metal-binding</keyword>
<dbReference type="SUPFAM" id="SSF57667">
    <property type="entry name" value="beta-beta-alpha zinc fingers"/>
    <property type="match status" value="1"/>
</dbReference>
<keyword evidence="7" id="KW-0539">Nucleus</keyword>
<dbReference type="OrthoDB" id="654211at2759"/>
<name>A0A137NZ64_CONC2</name>
<dbReference type="FunFam" id="3.30.160.60:FF:001732">
    <property type="entry name" value="Zgc:162936"/>
    <property type="match status" value="1"/>
</dbReference>
<dbReference type="Pfam" id="PF13912">
    <property type="entry name" value="zf-C2H2_6"/>
    <property type="match status" value="1"/>
</dbReference>
<evidence type="ECO:0000313" key="11">
    <source>
        <dbReference type="Proteomes" id="UP000070444"/>
    </source>
</evidence>
<keyword evidence="5" id="KW-0862">Zinc</keyword>
<dbReference type="InterPro" id="IPR036236">
    <property type="entry name" value="Znf_C2H2_sf"/>
</dbReference>
<dbReference type="AlphaFoldDB" id="A0A137NZ64"/>
<evidence type="ECO:0000256" key="3">
    <source>
        <dbReference type="ARBA" id="ARBA00022737"/>
    </source>
</evidence>
<dbReference type="GO" id="GO:0045893">
    <property type="term" value="P:positive regulation of DNA-templated transcription"/>
    <property type="evidence" value="ECO:0007669"/>
    <property type="project" value="UniProtKB-ARBA"/>
</dbReference>
<keyword evidence="11" id="KW-1185">Reference proteome</keyword>
<dbReference type="PANTHER" id="PTHR14196:SF12">
    <property type="entry name" value="ZINC FINGER PROTEIN 208-LIKE"/>
    <property type="match status" value="1"/>
</dbReference>
<evidence type="ECO:0000256" key="2">
    <source>
        <dbReference type="ARBA" id="ARBA00022723"/>
    </source>
</evidence>
<comment type="subcellular location">
    <subcellularLocation>
        <location evidence="1">Nucleus</location>
    </subcellularLocation>
</comment>
<evidence type="ECO:0000259" key="9">
    <source>
        <dbReference type="PROSITE" id="PS50157"/>
    </source>
</evidence>
<keyword evidence="3" id="KW-0677">Repeat</keyword>
<feature type="domain" description="C2H2-type" evidence="9">
    <location>
        <begin position="43"/>
        <end position="70"/>
    </location>
</feature>
<keyword evidence="6" id="KW-0238">DNA-binding</keyword>
<protein>
    <recommendedName>
        <fullName evidence="9">C2H2-type domain-containing protein</fullName>
    </recommendedName>
</protein>
<organism evidence="10 11">
    <name type="scientific">Conidiobolus coronatus (strain ATCC 28846 / CBS 209.66 / NRRL 28638)</name>
    <name type="common">Delacroixia coronata</name>
    <dbReference type="NCBI Taxonomy" id="796925"/>
    <lineage>
        <taxon>Eukaryota</taxon>
        <taxon>Fungi</taxon>
        <taxon>Fungi incertae sedis</taxon>
        <taxon>Zoopagomycota</taxon>
        <taxon>Entomophthoromycotina</taxon>
        <taxon>Entomophthoromycetes</taxon>
        <taxon>Entomophthorales</taxon>
        <taxon>Ancylistaceae</taxon>
        <taxon>Conidiobolus</taxon>
    </lineage>
</organism>
<dbReference type="Pfam" id="PF00096">
    <property type="entry name" value="zf-C2H2"/>
    <property type="match status" value="1"/>
</dbReference>
<feature type="domain" description="C2H2-type" evidence="9">
    <location>
        <begin position="71"/>
        <end position="98"/>
    </location>
</feature>
<dbReference type="Proteomes" id="UP000070444">
    <property type="component" value="Unassembled WGS sequence"/>
</dbReference>
<evidence type="ECO:0000256" key="5">
    <source>
        <dbReference type="ARBA" id="ARBA00022833"/>
    </source>
</evidence>
<evidence type="ECO:0000256" key="1">
    <source>
        <dbReference type="ARBA" id="ARBA00004123"/>
    </source>
</evidence>
<dbReference type="InterPro" id="IPR050717">
    <property type="entry name" value="C2H2-ZF_Transcription_Reg"/>
</dbReference>
<reference evidence="10 11" key="1">
    <citation type="journal article" date="2015" name="Genome Biol. Evol.">
        <title>Phylogenomic analyses indicate that early fungi evolved digesting cell walls of algal ancestors of land plants.</title>
        <authorList>
            <person name="Chang Y."/>
            <person name="Wang S."/>
            <person name="Sekimoto S."/>
            <person name="Aerts A.L."/>
            <person name="Choi C."/>
            <person name="Clum A."/>
            <person name="LaButti K.M."/>
            <person name="Lindquist E.A."/>
            <person name="Yee Ngan C."/>
            <person name="Ohm R.A."/>
            <person name="Salamov A.A."/>
            <person name="Grigoriev I.V."/>
            <person name="Spatafora J.W."/>
            <person name="Berbee M.L."/>
        </authorList>
    </citation>
    <scope>NUCLEOTIDE SEQUENCE [LARGE SCALE GENOMIC DNA]</scope>
    <source>
        <strain evidence="10 11">NRRL 28638</strain>
    </source>
</reference>
<dbReference type="SMART" id="SM00355">
    <property type="entry name" value="ZnF_C2H2"/>
    <property type="match status" value="2"/>
</dbReference>
<dbReference type="Gene3D" id="3.30.160.60">
    <property type="entry name" value="Classic Zinc Finger"/>
    <property type="match status" value="2"/>
</dbReference>
<keyword evidence="4 8" id="KW-0863">Zinc-finger</keyword>
<sequence length="113" mass="13186">MSKDPKHNPKLLPSINHLPLPNLNQNTLAPIVATQQNTLTFEFKCKTCPKLFKRKNSLTRHERIHTGLKPYLCTVCNKSFGRKDILESHKLSAKCQRSTQYHHNFYYSRANHE</sequence>
<dbReference type="GO" id="GO:0008270">
    <property type="term" value="F:zinc ion binding"/>
    <property type="evidence" value="ECO:0007669"/>
    <property type="project" value="UniProtKB-KW"/>
</dbReference>
<dbReference type="FunFam" id="3.30.160.60:FF:000045">
    <property type="entry name" value="ZFP69 zinc finger protein B"/>
    <property type="match status" value="1"/>
</dbReference>
<evidence type="ECO:0000256" key="7">
    <source>
        <dbReference type="ARBA" id="ARBA00023242"/>
    </source>
</evidence>
<dbReference type="PROSITE" id="PS00028">
    <property type="entry name" value="ZINC_FINGER_C2H2_1"/>
    <property type="match status" value="1"/>
</dbReference>
<dbReference type="GO" id="GO:0000977">
    <property type="term" value="F:RNA polymerase II transcription regulatory region sequence-specific DNA binding"/>
    <property type="evidence" value="ECO:0007669"/>
    <property type="project" value="TreeGrafter"/>
</dbReference>
<evidence type="ECO:0000256" key="8">
    <source>
        <dbReference type="PROSITE-ProRule" id="PRU00042"/>
    </source>
</evidence>
<dbReference type="InterPro" id="IPR013087">
    <property type="entry name" value="Znf_C2H2_type"/>
</dbReference>
<evidence type="ECO:0000256" key="6">
    <source>
        <dbReference type="ARBA" id="ARBA00023125"/>
    </source>
</evidence>
<dbReference type="PROSITE" id="PS50157">
    <property type="entry name" value="ZINC_FINGER_C2H2_2"/>
    <property type="match status" value="2"/>
</dbReference>
<gene>
    <name evidence="10" type="ORF">CONCODRAFT_42187</name>
</gene>
<dbReference type="PANTHER" id="PTHR14196">
    <property type="entry name" value="ODD-SKIPPED - RELATED"/>
    <property type="match status" value="1"/>
</dbReference>
<dbReference type="EMBL" id="KQ964599">
    <property type="protein sequence ID" value="KXN68022.1"/>
    <property type="molecule type" value="Genomic_DNA"/>
</dbReference>